<evidence type="ECO:0008006" key="4">
    <source>
        <dbReference type="Google" id="ProtNLM"/>
    </source>
</evidence>
<feature type="chain" id="PRO_5034570121" description="Small secreted protein" evidence="1">
    <location>
        <begin position="19"/>
        <end position="144"/>
    </location>
</feature>
<dbReference type="AlphaFoldDB" id="A0A8H6VIP2"/>
<comment type="caution">
    <text evidence="2">The sequence shown here is derived from an EMBL/GenBank/DDBJ whole genome shotgun (WGS) entry which is preliminary data.</text>
</comment>
<dbReference type="EMBL" id="JABCIY010000155">
    <property type="protein sequence ID" value="KAF7191847.1"/>
    <property type="molecule type" value="Genomic_DNA"/>
</dbReference>
<proteinExistence type="predicted"/>
<protein>
    <recommendedName>
        <fullName evidence="4">Small secreted protein</fullName>
    </recommendedName>
</protein>
<reference evidence="2" key="1">
    <citation type="submission" date="2020-04" db="EMBL/GenBank/DDBJ databases">
        <title>Draft genome resource of the tomato pathogen Pseudocercospora fuligena.</title>
        <authorList>
            <person name="Zaccaron A."/>
        </authorList>
    </citation>
    <scope>NUCLEOTIDE SEQUENCE</scope>
    <source>
        <strain evidence="2">PF001</strain>
    </source>
</reference>
<sequence>MHFSTLLNLALTLACAQATLDPCTSNSEGKKPKNISCSASKSSSDIQAAECAYNTRTSDTETFAVFEIDHSKDDNHGAPYGTCSAYTCTVPTNFESDSDYWTFFWDDSGDSSGVGTGCIKDPETGECGCENSDGEFIVGSDSCT</sequence>
<gene>
    <name evidence="2" type="ORF">HII31_06892</name>
</gene>
<dbReference type="OrthoDB" id="160054at2759"/>
<dbReference type="PANTHER" id="PTHR35396:SF1">
    <property type="entry name" value="SMALL SECRETED PROTEIN"/>
    <property type="match status" value="1"/>
</dbReference>
<dbReference type="Proteomes" id="UP000660729">
    <property type="component" value="Unassembled WGS sequence"/>
</dbReference>
<evidence type="ECO:0000256" key="1">
    <source>
        <dbReference type="SAM" id="SignalP"/>
    </source>
</evidence>
<feature type="signal peptide" evidence="1">
    <location>
        <begin position="1"/>
        <end position="18"/>
    </location>
</feature>
<evidence type="ECO:0000313" key="2">
    <source>
        <dbReference type="EMBL" id="KAF7191847.1"/>
    </source>
</evidence>
<keyword evidence="1" id="KW-0732">Signal</keyword>
<accession>A0A8H6VIP2</accession>
<dbReference type="PANTHER" id="PTHR35396">
    <property type="entry name" value="SMALL SECRETED PROTEIN"/>
    <property type="match status" value="1"/>
</dbReference>
<organism evidence="2 3">
    <name type="scientific">Pseudocercospora fuligena</name>
    <dbReference type="NCBI Taxonomy" id="685502"/>
    <lineage>
        <taxon>Eukaryota</taxon>
        <taxon>Fungi</taxon>
        <taxon>Dikarya</taxon>
        <taxon>Ascomycota</taxon>
        <taxon>Pezizomycotina</taxon>
        <taxon>Dothideomycetes</taxon>
        <taxon>Dothideomycetidae</taxon>
        <taxon>Mycosphaerellales</taxon>
        <taxon>Mycosphaerellaceae</taxon>
        <taxon>Pseudocercospora</taxon>
    </lineage>
</organism>
<name>A0A8H6VIP2_9PEZI</name>
<keyword evidence="3" id="KW-1185">Reference proteome</keyword>
<evidence type="ECO:0000313" key="3">
    <source>
        <dbReference type="Proteomes" id="UP000660729"/>
    </source>
</evidence>